<dbReference type="CDD" id="cd12148">
    <property type="entry name" value="fungal_TF_MHR"/>
    <property type="match status" value="1"/>
</dbReference>
<keyword evidence="9" id="KW-1185">Reference proteome</keyword>
<dbReference type="Proteomes" id="UP000297280">
    <property type="component" value="Unassembled WGS sequence"/>
</dbReference>
<keyword evidence="4" id="KW-0238">DNA-binding</keyword>
<evidence type="ECO:0000256" key="5">
    <source>
        <dbReference type="ARBA" id="ARBA00023163"/>
    </source>
</evidence>
<proteinExistence type="predicted"/>
<comment type="caution">
    <text evidence="8">The sequence shown here is derived from an EMBL/GenBank/DDBJ whole genome shotgun (WGS) entry which is preliminary data.</text>
</comment>
<dbReference type="PANTHER" id="PTHR31313:SF81">
    <property type="entry name" value="TY1 ENHANCER ACTIVATOR"/>
    <property type="match status" value="1"/>
</dbReference>
<dbReference type="InterPro" id="IPR001995">
    <property type="entry name" value="Peptidase_A2_cat"/>
</dbReference>
<evidence type="ECO:0000256" key="3">
    <source>
        <dbReference type="ARBA" id="ARBA00023015"/>
    </source>
</evidence>
<keyword evidence="6" id="KW-0539">Nucleus</keyword>
<gene>
    <name evidence="8" type="ORF">BPOR_0369g00030</name>
</gene>
<dbReference type="GO" id="GO:0004190">
    <property type="term" value="F:aspartic-type endopeptidase activity"/>
    <property type="evidence" value="ECO:0007669"/>
    <property type="project" value="InterPro"/>
</dbReference>
<dbReference type="GO" id="GO:0006508">
    <property type="term" value="P:proteolysis"/>
    <property type="evidence" value="ECO:0007669"/>
    <property type="project" value="InterPro"/>
</dbReference>
<evidence type="ECO:0000313" key="9">
    <source>
        <dbReference type="Proteomes" id="UP000297280"/>
    </source>
</evidence>
<name>A0A4Z1KI12_9HELO</name>
<dbReference type="AlphaFoldDB" id="A0A4Z1KI12"/>
<keyword evidence="3" id="KW-0805">Transcription regulation</keyword>
<dbReference type="GO" id="GO:0003677">
    <property type="term" value="F:DNA binding"/>
    <property type="evidence" value="ECO:0007669"/>
    <property type="project" value="UniProtKB-KW"/>
</dbReference>
<feature type="domain" description="Peptidase A2" evidence="7">
    <location>
        <begin position="229"/>
        <end position="241"/>
    </location>
</feature>
<evidence type="ECO:0000256" key="1">
    <source>
        <dbReference type="ARBA" id="ARBA00022723"/>
    </source>
</evidence>
<evidence type="ECO:0000256" key="2">
    <source>
        <dbReference type="ARBA" id="ARBA00022833"/>
    </source>
</evidence>
<dbReference type="PROSITE" id="PS50175">
    <property type="entry name" value="ASP_PROT_RETROV"/>
    <property type="match status" value="1"/>
</dbReference>
<dbReference type="STRING" id="87229.A0A4Z1KI12"/>
<dbReference type="EMBL" id="PQXO01000368">
    <property type="protein sequence ID" value="TGO85733.1"/>
    <property type="molecule type" value="Genomic_DNA"/>
</dbReference>
<accession>A0A4Z1KI12</accession>
<evidence type="ECO:0000259" key="7">
    <source>
        <dbReference type="PROSITE" id="PS50175"/>
    </source>
</evidence>
<dbReference type="InterPro" id="IPR051615">
    <property type="entry name" value="Transcr_Regulatory_Elem"/>
</dbReference>
<reference evidence="8 9" key="1">
    <citation type="submission" date="2017-12" db="EMBL/GenBank/DDBJ databases">
        <title>Comparative genomics of Botrytis spp.</title>
        <authorList>
            <person name="Valero-Jimenez C.A."/>
            <person name="Tapia P."/>
            <person name="Veloso J."/>
            <person name="Silva-Moreno E."/>
            <person name="Staats M."/>
            <person name="Valdes J.H."/>
            <person name="Van Kan J.A.L."/>
        </authorList>
    </citation>
    <scope>NUCLEOTIDE SEQUENCE [LARGE SCALE GENOMIC DNA]</scope>
    <source>
        <strain evidence="8 9">MUCL3349</strain>
    </source>
</reference>
<keyword evidence="5" id="KW-0804">Transcription</keyword>
<sequence length="281" mass="31493">MEGTSETAYEDGLALVASWVHQIELCKILHLMITKVFENRNVNTDPTILETSIREVDVALTKWLKNLPAKLHWTKRTAGNVPPFVLHLHMQYHTAMILLHRPPRAAFKEPGIGETEDMQICYESLDIIMKLLRMHSNNLQNYPYSHLPITFVHTLASAASILLMKRSTEGSSWKEPTVSRPLDQILEAIDGVLLTWACAKQVRDAITAAIREPSTEDLQKTSPGNFDLMMGLLDSGADTTISPDNVDWDSLAMNDDEFDLLMGSDLAIDYSTWSDGLGSRT</sequence>
<evidence type="ECO:0000256" key="4">
    <source>
        <dbReference type="ARBA" id="ARBA00023125"/>
    </source>
</evidence>
<dbReference type="GO" id="GO:0046872">
    <property type="term" value="F:metal ion binding"/>
    <property type="evidence" value="ECO:0007669"/>
    <property type="project" value="UniProtKB-KW"/>
</dbReference>
<organism evidence="8 9">
    <name type="scientific">Botrytis porri</name>
    <dbReference type="NCBI Taxonomy" id="87229"/>
    <lineage>
        <taxon>Eukaryota</taxon>
        <taxon>Fungi</taxon>
        <taxon>Dikarya</taxon>
        <taxon>Ascomycota</taxon>
        <taxon>Pezizomycotina</taxon>
        <taxon>Leotiomycetes</taxon>
        <taxon>Helotiales</taxon>
        <taxon>Sclerotiniaceae</taxon>
        <taxon>Botrytis</taxon>
    </lineage>
</organism>
<keyword evidence="1" id="KW-0479">Metal-binding</keyword>
<evidence type="ECO:0000313" key="8">
    <source>
        <dbReference type="EMBL" id="TGO85733.1"/>
    </source>
</evidence>
<protein>
    <recommendedName>
        <fullName evidence="7">Peptidase A2 domain-containing protein</fullName>
    </recommendedName>
</protein>
<keyword evidence="2" id="KW-0862">Zinc</keyword>
<evidence type="ECO:0000256" key="6">
    <source>
        <dbReference type="ARBA" id="ARBA00023242"/>
    </source>
</evidence>
<dbReference type="PANTHER" id="PTHR31313">
    <property type="entry name" value="TY1 ENHANCER ACTIVATOR"/>
    <property type="match status" value="1"/>
</dbReference>